<reference evidence="8" key="1">
    <citation type="submission" date="2020-08" db="EMBL/GenBank/DDBJ databases">
        <title>Genome public.</title>
        <authorList>
            <person name="Liu C."/>
            <person name="Sun Q."/>
        </authorList>
    </citation>
    <scope>NUCLEOTIDE SEQUENCE</scope>
    <source>
        <strain evidence="8">NSJ-40</strain>
    </source>
</reference>
<evidence type="ECO:0000259" key="6">
    <source>
        <dbReference type="Pfam" id="PF01276"/>
    </source>
</evidence>
<dbReference type="InterPro" id="IPR008286">
    <property type="entry name" value="Prn/Lys/Arg_de-COase_C"/>
</dbReference>
<dbReference type="SUPFAM" id="SSF53383">
    <property type="entry name" value="PLP-dependent transferases"/>
    <property type="match status" value="1"/>
</dbReference>
<dbReference type="PANTHER" id="PTHR43277:SF4">
    <property type="entry name" value="ARGININE DECARBOXYLASE"/>
    <property type="match status" value="1"/>
</dbReference>
<dbReference type="InterPro" id="IPR052357">
    <property type="entry name" value="Orn_Lys_Arg_decarboxylase-I"/>
</dbReference>
<name>A0A926D8Q5_9FIRM</name>
<dbReference type="PANTHER" id="PTHR43277">
    <property type="entry name" value="ARGININE DECARBOXYLASE"/>
    <property type="match status" value="1"/>
</dbReference>
<dbReference type="Gene3D" id="3.40.640.10">
    <property type="entry name" value="Type I PLP-dependent aspartate aminotransferase-like (Major domain)"/>
    <property type="match status" value="1"/>
</dbReference>
<dbReference type="InterPro" id="IPR015424">
    <property type="entry name" value="PyrdxlP-dep_Trfase"/>
</dbReference>
<dbReference type="RefSeq" id="WP_249319512.1">
    <property type="nucleotide sequence ID" value="NZ_JACRSN010000009.1"/>
</dbReference>
<evidence type="ECO:0000256" key="4">
    <source>
        <dbReference type="ARBA" id="ARBA00022898"/>
    </source>
</evidence>
<dbReference type="GO" id="GO:0016831">
    <property type="term" value="F:carboxy-lyase activity"/>
    <property type="evidence" value="ECO:0007669"/>
    <property type="project" value="UniProtKB-KW"/>
</dbReference>
<dbReference type="Pfam" id="PF01276">
    <property type="entry name" value="OKR_DC_1"/>
    <property type="match status" value="1"/>
</dbReference>
<keyword evidence="5" id="KW-0456">Lyase</keyword>
<keyword evidence="4" id="KW-0663">Pyridoxal phosphate</keyword>
<keyword evidence="3" id="KW-0210">Decarboxylase</keyword>
<dbReference type="Proteomes" id="UP000651482">
    <property type="component" value="Unassembled WGS sequence"/>
</dbReference>
<sequence length="450" mass="48543">MSSTPICDFVRQYAERHPIRLHMPGHKGVPILGFESLDITEFDGADDLFAPHGIIAESEAFAGALFGADTFYSTAGSTLCIQAMLHLLAVHAGAQGKKPRVLAGRNAHKAFLHAAALLDFEIEWLLPQMGTPYLSCAVAPEQLEAVLQNEQSPPTAVYLTSPDYLGNCLNLRELAAVCHKFGVLLAVDNAHGAYLKFLPESRHPMDLGVDLCCDSAHKTLPVLTGGAYLHLAKHLPGWFAQRAKISLSLFGSSSPSYLILQSLDAANGQMEIFRASLADFLPKADALKTALTAHGFLLTGEEPLKLTIMPKSFGYTGTQLAQILEAHGIFPEFHDPDYLVLLLSPQLCDGALQTLTRVLCAVKPRSPIETLPPPAAISESVLTPREALFAESEILPAEDCLGRISAAAAIGCPPAIPLILCGERISRQTITAFQYYGIRQCPVISEKTRS</sequence>
<dbReference type="InterPro" id="IPR036633">
    <property type="entry name" value="Prn/Lys/Arg_de-COase_C_sf"/>
</dbReference>
<comment type="caution">
    <text evidence="8">The sequence shown here is derived from an EMBL/GenBank/DDBJ whole genome shotgun (WGS) entry which is preliminary data.</text>
</comment>
<evidence type="ECO:0000256" key="5">
    <source>
        <dbReference type="ARBA" id="ARBA00023239"/>
    </source>
</evidence>
<dbReference type="AlphaFoldDB" id="A0A926D8Q5"/>
<dbReference type="EMBL" id="JACRSN010000009">
    <property type="protein sequence ID" value="MBC8533858.1"/>
    <property type="molecule type" value="Genomic_DNA"/>
</dbReference>
<dbReference type="InterPro" id="IPR015421">
    <property type="entry name" value="PyrdxlP-dep_Trfase_major"/>
</dbReference>
<accession>A0A926D8Q5</accession>
<dbReference type="SUPFAM" id="SSF55904">
    <property type="entry name" value="Ornithine decarboxylase C-terminal domain"/>
    <property type="match status" value="1"/>
</dbReference>
<keyword evidence="9" id="KW-1185">Reference proteome</keyword>
<organism evidence="8 9">
    <name type="scientific">Yeguia hominis</name>
    <dbReference type="NCBI Taxonomy" id="2763662"/>
    <lineage>
        <taxon>Bacteria</taxon>
        <taxon>Bacillati</taxon>
        <taxon>Bacillota</taxon>
        <taxon>Clostridia</taxon>
        <taxon>Eubacteriales</taxon>
        <taxon>Yeguiaceae</taxon>
        <taxon>Yeguia</taxon>
    </lineage>
</organism>
<feature type="domain" description="Orn/Lys/Arg decarboxylases family 1 pyridoxal-P attachment site" evidence="6">
    <location>
        <begin position="4"/>
        <end position="284"/>
    </location>
</feature>
<evidence type="ECO:0000256" key="1">
    <source>
        <dbReference type="ARBA" id="ARBA00001933"/>
    </source>
</evidence>
<comment type="similarity">
    <text evidence="2">Belongs to the Orn/Lys/Arg decarboxylase class-I family.</text>
</comment>
<dbReference type="Pfam" id="PF03711">
    <property type="entry name" value="OKR_DC_1_C"/>
    <property type="match status" value="1"/>
</dbReference>
<evidence type="ECO:0000259" key="7">
    <source>
        <dbReference type="Pfam" id="PF03711"/>
    </source>
</evidence>
<evidence type="ECO:0000256" key="2">
    <source>
        <dbReference type="ARBA" id="ARBA00010671"/>
    </source>
</evidence>
<comment type="cofactor">
    <cofactor evidence="1">
        <name>pyridoxal 5'-phosphate</name>
        <dbReference type="ChEBI" id="CHEBI:597326"/>
    </cofactor>
</comment>
<dbReference type="Gene3D" id="3.90.100.10">
    <property type="entry name" value="Orn/Lys/Arg decarboxylase, C-terminal domain"/>
    <property type="match status" value="1"/>
</dbReference>
<gene>
    <name evidence="8" type="ORF">IAG03_07555</name>
</gene>
<proteinExistence type="inferred from homology"/>
<evidence type="ECO:0000313" key="9">
    <source>
        <dbReference type="Proteomes" id="UP000651482"/>
    </source>
</evidence>
<dbReference type="InterPro" id="IPR000310">
    <property type="entry name" value="Orn/Lys/Arg_deCO2ase_major_dom"/>
</dbReference>
<protein>
    <submittedName>
        <fullName evidence="8">Amino acid decarboxylase</fullName>
    </submittedName>
</protein>
<evidence type="ECO:0000313" key="8">
    <source>
        <dbReference type="EMBL" id="MBC8533858.1"/>
    </source>
</evidence>
<evidence type="ECO:0000256" key="3">
    <source>
        <dbReference type="ARBA" id="ARBA00022793"/>
    </source>
</evidence>
<feature type="domain" description="Orn/Lys/Arg decarboxylase C-terminal" evidence="7">
    <location>
        <begin position="387"/>
        <end position="435"/>
    </location>
</feature>